<dbReference type="Gene3D" id="3.40.50.300">
    <property type="entry name" value="P-loop containing nucleotide triphosphate hydrolases"/>
    <property type="match status" value="1"/>
</dbReference>
<dbReference type="CTD" id="36338140"/>
<dbReference type="InterPro" id="IPR027417">
    <property type="entry name" value="P-loop_NTPase"/>
</dbReference>
<dbReference type="Gene3D" id="2.30.30.40">
    <property type="entry name" value="SH3 Domains"/>
    <property type="match status" value="1"/>
</dbReference>
<feature type="region of interest" description="Disordered" evidence="1">
    <location>
        <begin position="357"/>
        <end position="378"/>
    </location>
</feature>
<dbReference type="SUPFAM" id="SSF52540">
    <property type="entry name" value="P-loop containing nucleoside triphosphate hydrolases"/>
    <property type="match status" value="1"/>
</dbReference>
<dbReference type="InterPro" id="IPR050716">
    <property type="entry name" value="MAGUK"/>
</dbReference>
<dbReference type="KEGG" id="egl:EGR_02425"/>
<dbReference type="SMART" id="SM00072">
    <property type="entry name" value="GuKc"/>
    <property type="match status" value="1"/>
</dbReference>
<keyword evidence="4" id="KW-1185">Reference proteome</keyword>
<dbReference type="EMBL" id="APAU02000011">
    <property type="protein sequence ID" value="EUB62629.1"/>
    <property type="molecule type" value="Genomic_DNA"/>
</dbReference>
<dbReference type="SUPFAM" id="SSF50044">
    <property type="entry name" value="SH3-domain"/>
    <property type="match status" value="1"/>
</dbReference>
<evidence type="ECO:0000313" key="3">
    <source>
        <dbReference type="EMBL" id="EUB62629.1"/>
    </source>
</evidence>
<proteinExistence type="predicted"/>
<dbReference type="InterPro" id="IPR036028">
    <property type="entry name" value="SH3-like_dom_sf"/>
</dbReference>
<evidence type="ECO:0000313" key="4">
    <source>
        <dbReference type="Proteomes" id="UP000019149"/>
    </source>
</evidence>
<feature type="compositionally biased region" description="Low complexity" evidence="1">
    <location>
        <begin position="367"/>
        <end position="376"/>
    </location>
</feature>
<dbReference type="GeneID" id="36338140"/>
<dbReference type="STRING" id="6210.W6V814"/>
<dbReference type="OMA" id="FNHRGSG"/>
<dbReference type="OrthoDB" id="78824at2759"/>
<protein>
    <submittedName>
        <fullName evidence="3">Disks large 1 tumor suppressor protein</fullName>
    </submittedName>
</protein>
<dbReference type="PANTHER" id="PTHR23122">
    <property type="entry name" value="MEMBRANE-ASSOCIATED GUANYLATE KINASE MAGUK"/>
    <property type="match status" value="1"/>
</dbReference>
<dbReference type="AlphaFoldDB" id="W6V814"/>
<dbReference type="InterPro" id="IPR008144">
    <property type="entry name" value="Guanylate_kin-like_dom"/>
</dbReference>
<comment type="caution">
    <text evidence="3">The sequence shown here is derived from an EMBL/GenBank/DDBJ whole genome shotgun (WGS) entry which is preliminary data.</text>
</comment>
<gene>
    <name evidence="3" type="ORF">EGR_02425</name>
</gene>
<dbReference type="PROSITE" id="PS51257">
    <property type="entry name" value="PROKAR_LIPOPROTEIN"/>
    <property type="match status" value="1"/>
</dbReference>
<sequence>MSRSELTFFGFGVGLWAAAVVGLASVVGCGLLGGIRCRPAMAISLQMQPEGISQAAWVVCAQCSNFSCVQAMSSVSSPNKSSRRTYSSLSCVSKRPDSPVFDSVGVEPLKVIKRPTIGVAYSNQHLFNHRGSGATLDDASSLADQSSSAVSPVKLTSSKSSLTGTSASQSDLVGINYKLTTLTINQRESIYVRALFRYDPTTDRGLAARGLAFEHGDILYVVNASDQEWWQACYAFPISPPAWASACTSTTAISSNSITPPEVPSSYNANIPDQQPPTRSCRPAIIPSQRRVERRSRLSAKRVKFVDKEVDIGEGSPNPWSPSGGDTSNLSHALESHRFFGGSGGCGVEGSSASLSAVASGGGGSFPSGDSVSVGGTLERRKKPNSFSIFKRFSSKRDRKDFDGGTIMKKKSVSLEDMQTGSFGPRLSRTYEIVHSVTLKMARPLIIFGPLKERITEELLRSDEFATCIQHTSRPPQAGEVDGVDYHFYPSKAAMQADISSGKFLDVIVQSDHFYATSVQSILEVLQSGRICILDVNIVAIYRLQSAGLHPMSILLKPETVMQCRSLQRRLTVDQARRMHEACTRMESEYWYLFTGPCVWLPADQTLRSVEKQTPTLI</sequence>
<reference evidence="3 4" key="1">
    <citation type="journal article" date="2013" name="Nat. Genet.">
        <title>The genome of the hydatid tapeworm Echinococcus granulosus.</title>
        <authorList>
            <person name="Zheng H."/>
            <person name="Zhang W."/>
            <person name="Zhang L."/>
            <person name="Zhang Z."/>
            <person name="Li J."/>
            <person name="Lu G."/>
            <person name="Zhu Y."/>
            <person name="Wang Y."/>
            <person name="Huang Y."/>
            <person name="Liu J."/>
            <person name="Kang H."/>
            <person name="Chen J."/>
            <person name="Wang L."/>
            <person name="Chen A."/>
            <person name="Yu S."/>
            <person name="Gao Z."/>
            <person name="Jin L."/>
            <person name="Gu W."/>
            <person name="Wang Z."/>
            <person name="Zhao L."/>
            <person name="Shi B."/>
            <person name="Wen H."/>
            <person name="Lin R."/>
            <person name="Jones M.K."/>
            <person name="Brejova B."/>
            <person name="Vinar T."/>
            <person name="Zhao G."/>
            <person name="McManus D.P."/>
            <person name="Chen Z."/>
            <person name="Zhou Y."/>
            <person name="Wang S."/>
        </authorList>
    </citation>
    <scope>NUCLEOTIDE SEQUENCE [LARGE SCALE GENOMIC DNA]</scope>
</reference>
<organism evidence="3 4">
    <name type="scientific">Echinococcus granulosus</name>
    <name type="common">Hydatid tapeworm</name>
    <dbReference type="NCBI Taxonomy" id="6210"/>
    <lineage>
        <taxon>Eukaryota</taxon>
        <taxon>Metazoa</taxon>
        <taxon>Spiralia</taxon>
        <taxon>Lophotrochozoa</taxon>
        <taxon>Platyhelminthes</taxon>
        <taxon>Cestoda</taxon>
        <taxon>Eucestoda</taxon>
        <taxon>Cyclophyllidea</taxon>
        <taxon>Taeniidae</taxon>
        <taxon>Echinococcus</taxon>
        <taxon>Echinococcus granulosus group</taxon>
    </lineage>
</organism>
<dbReference type="Pfam" id="PF00625">
    <property type="entry name" value="Guanylate_kin"/>
    <property type="match status" value="1"/>
</dbReference>
<feature type="domain" description="Guanylate kinase-like" evidence="2">
    <location>
        <begin position="442"/>
        <end position="615"/>
    </location>
</feature>
<evidence type="ECO:0000259" key="2">
    <source>
        <dbReference type="PROSITE" id="PS50052"/>
    </source>
</evidence>
<dbReference type="InterPro" id="IPR008145">
    <property type="entry name" value="GK/Ca_channel_bsu"/>
</dbReference>
<dbReference type="RefSeq" id="XP_024353825.1">
    <property type="nucleotide sequence ID" value="XM_024491674.1"/>
</dbReference>
<dbReference type="PROSITE" id="PS50052">
    <property type="entry name" value="GUANYLATE_KINASE_2"/>
    <property type="match status" value="1"/>
</dbReference>
<name>W6V814_ECHGR</name>
<dbReference type="Proteomes" id="UP000019149">
    <property type="component" value="Unassembled WGS sequence"/>
</dbReference>
<accession>W6V814</accession>
<evidence type="ECO:0000256" key="1">
    <source>
        <dbReference type="SAM" id="MobiDB-lite"/>
    </source>
</evidence>